<feature type="transmembrane region" description="Helical" evidence="1">
    <location>
        <begin position="214"/>
        <end position="235"/>
    </location>
</feature>
<feature type="transmembrane region" description="Helical" evidence="1">
    <location>
        <begin position="12"/>
        <end position="30"/>
    </location>
</feature>
<name>A0A1V5SCB6_9BACT</name>
<keyword evidence="1" id="KW-0472">Membrane</keyword>
<feature type="domain" description="Glycosyltransferase RgtA/B/C/D-like" evidence="2">
    <location>
        <begin position="63"/>
        <end position="228"/>
    </location>
</feature>
<feature type="transmembrane region" description="Helical" evidence="1">
    <location>
        <begin position="134"/>
        <end position="152"/>
    </location>
</feature>
<dbReference type="InterPro" id="IPR038731">
    <property type="entry name" value="RgtA/B/C-like"/>
</dbReference>
<keyword evidence="1" id="KW-1133">Transmembrane helix</keyword>
<dbReference type="NCBIfam" id="TIGR03663">
    <property type="entry name" value="flippase activity-associated protein Agl23"/>
    <property type="match status" value="1"/>
</dbReference>
<dbReference type="EMBL" id="MWBO01000044">
    <property type="protein sequence ID" value="OQA52137.1"/>
    <property type="molecule type" value="Genomic_DNA"/>
</dbReference>
<accession>A0A1V5SCB6</accession>
<dbReference type="AlphaFoldDB" id="A0A1V5SCB6"/>
<reference evidence="3" key="1">
    <citation type="submission" date="2017-02" db="EMBL/GenBank/DDBJ databases">
        <title>Delving into the versatile metabolic prowess of the omnipresent phylum Bacteroidetes.</title>
        <authorList>
            <person name="Nobu M.K."/>
            <person name="Mei R."/>
            <person name="Narihiro T."/>
            <person name="Kuroda K."/>
            <person name="Liu W.-T."/>
        </authorList>
    </citation>
    <scope>NUCLEOTIDE SEQUENCE</scope>
    <source>
        <strain evidence="3">ADurb.Bin280</strain>
    </source>
</reference>
<dbReference type="PANTHER" id="PTHR41710">
    <property type="entry name" value="GLYCOSYL TRANSFERASE, FAMILY 39"/>
    <property type="match status" value="1"/>
</dbReference>
<feature type="transmembrane region" description="Helical" evidence="1">
    <location>
        <begin position="331"/>
        <end position="349"/>
    </location>
</feature>
<evidence type="ECO:0000313" key="3">
    <source>
        <dbReference type="EMBL" id="OQA52137.1"/>
    </source>
</evidence>
<sequence length="517" mass="59783">MKVLEKIKKNKYLLSVGIIFILSVVSRLAFLSDRPLHHDEGMLSYFAWRLSHFGEYTYTPQIHSPILFYVQALLYLIFGARDVVSKVGPAIFGILLVMIPLFFYKLLGKRTAVFISLGFLISPIFLYYSRFLVHTTLVVVFWLLAVLFFALFFRNKNSIYLYLSSVSLALGFGTSETTYIFVAVALIFLLVSAIFSNLIKGLVFNIWDVCKKNYLDIIIALLIFVLVWCLIYSVGLTNPESLRRSMPILNDDSTGLGFWLAQHPKKLGGQPWHYYLILAIVYETLFVFGSLAFIIKFFKQKKMRTTFAFFVVVWAVGTLGVFSWAGEKFPWLFLPSLLPMVIATGIFLGSYWDKLKMVGKIFWVILAFWTAFVAFRLVYLLPSDTRELAVYVQTPDNFQNKIDKIIKECSDKSDKNCVLLDQKITWPLSWNFKDFSTLIATDNYSISSTTKYLIVGSESISNIKDIPDMSKEEVWIRDWWVPDKCRNLGCATKFLKYYFFREIWNDKGGYNVFIFSK</sequence>
<feature type="transmembrane region" description="Helical" evidence="1">
    <location>
        <begin position="111"/>
        <end position="128"/>
    </location>
</feature>
<dbReference type="PANTHER" id="PTHR41710:SF2">
    <property type="entry name" value="GLYCOSYL TRANSFERASE FAMILY 39_83 DOMAIN-CONTAINING PROTEIN"/>
    <property type="match status" value="1"/>
</dbReference>
<feature type="transmembrane region" description="Helical" evidence="1">
    <location>
        <begin position="361"/>
        <end position="381"/>
    </location>
</feature>
<gene>
    <name evidence="3" type="ORF">BWY43_00623</name>
</gene>
<comment type="caution">
    <text evidence="3">The sequence shown here is derived from an EMBL/GenBank/DDBJ whole genome shotgun (WGS) entry which is preliminary data.</text>
</comment>
<evidence type="ECO:0000259" key="2">
    <source>
        <dbReference type="Pfam" id="PF13231"/>
    </source>
</evidence>
<protein>
    <recommendedName>
        <fullName evidence="2">Glycosyltransferase RgtA/B/C/D-like domain-containing protein</fullName>
    </recommendedName>
</protein>
<dbReference type="InterPro" id="IPR019962">
    <property type="entry name" value="CHP03663"/>
</dbReference>
<dbReference type="Pfam" id="PF13231">
    <property type="entry name" value="PMT_2"/>
    <property type="match status" value="1"/>
</dbReference>
<feature type="transmembrane region" description="Helical" evidence="1">
    <location>
        <begin position="83"/>
        <end position="104"/>
    </location>
</feature>
<feature type="transmembrane region" description="Helical" evidence="1">
    <location>
        <begin position="272"/>
        <end position="295"/>
    </location>
</feature>
<keyword evidence="1" id="KW-0812">Transmembrane</keyword>
<feature type="transmembrane region" description="Helical" evidence="1">
    <location>
        <begin position="180"/>
        <end position="202"/>
    </location>
</feature>
<dbReference type="Proteomes" id="UP000485367">
    <property type="component" value="Unassembled WGS sequence"/>
</dbReference>
<evidence type="ECO:0000256" key="1">
    <source>
        <dbReference type="SAM" id="Phobius"/>
    </source>
</evidence>
<organism evidence="3">
    <name type="scientific">candidate division WS2 bacterium ADurb.Bin280</name>
    <dbReference type="NCBI Taxonomy" id="1852829"/>
    <lineage>
        <taxon>Bacteria</taxon>
        <taxon>candidate division WS2</taxon>
    </lineage>
</organism>
<proteinExistence type="predicted"/>
<feature type="transmembrane region" description="Helical" evidence="1">
    <location>
        <begin position="307"/>
        <end position="325"/>
    </location>
</feature>